<name>A0A844A706_RHIFR</name>
<accession>A0A844A706</accession>
<sequence length="92" mass="8327">MHSAFKKVLLVSTMSLFGVVGGPVTMALADTGAASSFEAGPNGGFDTSSPATVGEGGTGGGQDTGTGGGQDTGTGGGQDTGTGGGEGGGTGG</sequence>
<reference evidence="3 4" key="1">
    <citation type="journal article" date="2013" name="Genome Biol.">
        <title>Comparative genomics of the core and accessory genomes of 48 Sinorhizobium strains comprising five genospecies.</title>
        <authorList>
            <person name="Sugawara M."/>
            <person name="Epstein B."/>
            <person name="Badgley B.D."/>
            <person name="Unno T."/>
            <person name="Xu L."/>
            <person name="Reese J."/>
            <person name="Gyaneshwar P."/>
            <person name="Denny R."/>
            <person name="Mudge J."/>
            <person name="Bharti A.K."/>
            <person name="Farmer A.D."/>
            <person name="May G.D."/>
            <person name="Woodward J.E."/>
            <person name="Medigue C."/>
            <person name="Vallenet D."/>
            <person name="Lajus A."/>
            <person name="Rouy Z."/>
            <person name="Martinez-Vaz B."/>
            <person name="Tiffin P."/>
            <person name="Young N.D."/>
            <person name="Sadowsky M.J."/>
        </authorList>
    </citation>
    <scope>NUCLEOTIDE SEQUENCE [LARGE SCALE GENOMIC DNA]</scope>
    <source>
        <strain evidence="3 4">USDA205</strain>
    </source>
</reference>
<gene>
    <name evidence="3" type="ORF">GHK48_03425</name>
</gene>
<evidence type="ECO:0000313" key="4">
    <source>
        <dbReference type="Proteomes" id="UP000466694"/>
    </source>
</evidence>
<organism evidence="3 4">
    <name type="scientific">Rhizobium fredii</name>
    <name type="common">Sinorhizobium fredii</name>
    <dbReference type="NCBI Taxonomy" id="380"/>
    <lineage>
        <taxon>Bacteria</taxon>
        <taxon>Pseudomonadati</taxon>
        <taxon>Pseudomonadota</taxon>
        <taxon>Alphaproteobacteria</taxon>
        <taxon>Hyphomicrobiales</taxon>
        <taxon>Rhizobiaceae</taxon>
        <taxon>Sinorhizobium/Ensifer group</taxon>
        <taxon>Sinorhizobium</taxon>
    </lineage>
</organism>
<dbReference type="AlphaFoldDB" id="A0A844A706"/>
<proteinExistence type="predicted"/>
<evidence type="ECO:0000256" key="1">
    <source>
        <dbReference type="SAM" id="MobiDB-lite"/>
    </source>
</evidence>
<feature type="region of interest" description="Disordered" evidence="1">
    <location>
        <begin position="34"/>
        <end position="92"/>
    </location>
</feature>
<dbReference type="Proteomes" id="UP000466694">
    <property type="component" value="Unassembled WGS sequence"/>
</dbReference>
<dbReference type="EMBL" id="WISZ01000045">
    <property type="protein sequence ID" value="MQX07406.1"/>
    <property type="molecule type" value="Genomic_DNA"/>
</dbReference>
<feature type="chain" id="PRO_5032307207" evidence="2">
    <location>
        <begin position="30"/>
        <end position="92"/>
    </location>
</feature>
<comment type="caution">
    <text evidence="3">The sequence shown here is derived from an EMBL/GenBank/DDBJ whole genome shotgun (WGS) entry which is preliminary data.</text>
</comment>
<evidence type="ECO:0000256" key="2">
    <source>
        <dbReference type="SAM" id="SignalP"/>
    </source>
</evidence>
<keyword evidence="2" id="KW-0732">Signal</keyword>
<feature type="compositionally biased region" description="Gly residues" evidence="1">
    <location>
        <begin position="54"/>
        <end position="92"/>
    </location>
</feature>
<evidence type="ECO:0000313" key="3">
    <source>
        <dbReference type="EMBL" id="MQX07406.1"/>
    </source>
</evidence>
<feature type="non-terminal residue" evidence="3">
    <location>
        <position position="92"/>
    </location>
</feature>
<protein>
    <submittedName>
        <fullName evidence="3">Uncharacterized protein</fullName>
    </submittedName>
</protein>
<feature type="signal peptide" evidence="2">
    <location>
        <begin position="1"/>
        <end position="29"/>
    </location>
</feature>